<feature type="domain" description="DUF1540" evidence="1">
    <location>
        <begin position="5"/>
        <end position="42"/>
    </location>
</feature>
<sequence length="104" mass="11373">MKNLKCDAKKCVYNKQCECYAGKICVDGSQAVTTSDTYCATFRENENNCYTSDAGCCCHEDHAVGTSEIKCEAVHCVYNDSKVCSAPSVQINDIDASCNTFKAR</sequence>
<feature type="domain" description="DUF1540" evidence="1">
    <location>
        <begin position="69"/>
        <end position="101"/>
    </location>
</feature>
<gene>
    <name evidence="2" type="ORF">IBLFYP30_02727</name>
</gene>
<organism evidence="2">
    <name type="scientific">Intestinibacter bartlettii</name>
    <dbReference type="NCBI Taxonomy" id="261299"/>
    <lineage>
        <taxon>Bacteria</taxon>
        <taxon>Bacillati</taxon>
        <taxon>Bacillota</taxon>
        <taxon>Clostridia</taxon>
        <taxon>Peptostreptococcales</taxon>
        <taxon>Peptostreptococcaceae</taxon>
        <taxon>Intestinibacter</taxon>
    </lineage>
</organism>
<evidence type="ECO:0000259" key="1">
    <source>
        <dbReference type="Pfam" id="PF07561"/>
    </source>
</evidence>
<name>A0A6N3EYW0_9FIRM</name>
<protein>
    <recommendedName>
        <fullName evidence="1">DUF1540 domain-containing protein</fullName>
    </recommendedName>
</protein>
<evidence type="ECO:0000313" key="2">
    <source>
        <dbReference type="EMBL" id="VYU44958.1"/>
    </source>
</evidence>
<proteinExistence type="predicted"/>
<dbReference type="RefSeq" id="WP_024037970.1">
    <property type="nucleotide sequence ID" value="NZ_CACRUE010000039.1"/>
</dbReference>
<dbReference type="Pfam" id="PF07561">
    <property type="entry name" value="DUF1540"/>
    <property type="match status" value="2"/>
</dbReference>
<dbReference type="InterPro" id="IPR011437">
    <property type="entry name" value="DUF1540"/>
</dbReference>
<dbReference type="AlphaFoldDB" id="A0A6N3EYW0"/>
<dbReference type="EMBL" id="CACRUE010000039">
    <property type="protein sequence ID" value="VYU44958.1"/>
    <property type="molecule type" value="Genomic_DNA"/>
</dbReference>
<accession>A0A6N3EYW0</accession>
<reference evidence="2" key="1">
    <citation type="submission" date="2019-11" db="EMBL/GenBank/DDBJ databases">
        <authorList>
            <person name="Feng L."/>
        </authorList>
    </citation>
    <scope>NUCLEOTIDE SEQUENCE</scope>
    <source>
        <strain evidence="2">IbartlettiiLFYP30</strain>
    </source>
</reference>